<dbReference type="RefSeq" id="WP_209906989.1">
    <property type="nucleotide sequence ID" value="NZ_BAAAMI010000011.1"/>
</dbReference>
<reference evidence="2 3" key="1">
    <citation type="submission" date="2021-03" db="EMBL/GenBank/DDBJ databases">
        <title>Sequencing the genomes of 1000 actinobacteria strains.</title>
        <authorList>
            <person name="Klenk H.-P."/>
        </authorList>
    </citation>
    <scope>NUCLEOTIDE SEQUENCE [LARGE SCALE GENOMIC DNA]</scope>
    <source>
        <strain evidence="2 3">DSM 15454</strain>
    </source>
</reference>
<feature type="transmembrane region" description="Helical" evidence="1">
    <location>
        <begin position="78"/>
        <end position="101"/>
    </location>
</feature>
<proteinExistence type="predicted"/>
<dbReference type="Proteomes" id="UP000766570">
    <property type="component" value="Unassembled WGS sequence"/>
</dbReference>
<comment type="caution">
    <text evidence="2">The sequence shown here is derived from an EMBL/GenBank/DDBJ whole genome shotgun (WGS) entry which is preliminary data.</text>
</comment>
<dbReference type="EMBL" id="JAGIOE010000001">
    <property type="protein sequence ID" value="MBP2373869.1"/>
    <property type="molecule type" value="Genomic_DNA"/>
</dbReference>
<feature type="transmembrane region" description="Helical" evidence="1">
    <location>
        <begin position="23"/>
        <end position="45"/>
    </location>
</feature>
<evidence type="ECO:0000313" key="3">
    <source>
        <dbReference type="Proteomes" id="UP000766570"/>
    </source>
</evidence>
<sequence length="107" mass="11038">MGQLTPGGDLGALLDAFTNDAVMATYLVVYVVFHLVAYVMFGIILGRGRIIPRWAAWAMAASSPLTVAAFAFRSSARTTVGVVALALLLAGSLPAALAMAAPLRTGT</sequence>
<evidence type="ECO:0000313" key="2">
    <source>
        <dbReference type="EMBL" id="MBP2373869.1"/>
    </source>
</evidence>
<keyword evidence="1" id="KW-0812">Transmembrane</keyword>
<gene>
    <name evidence="2" type="ORF">JOF46_001781</name>
</gene>
<keyword evidence="3" id="KW-1185">Reference proteome</keyword>
<evidence type="ECO:0000256" key="1">
    <source>
        <dbReference type="SAM" id="Phobius"/>
    </source>
</evidence>
<protein>
    <submittedName>
        <fullName evidence="2">Phosphatidylglycerophosphate synthase</fullName>
    </submittedName>
</protein>
<keyword evidence="1" id="KW-1133">Transmembrane helix</keyword>
<feature type="transmembrane region" description="Helical" evidence="1">
    <location>
        <begin position="54"/>
        <end position="72"/>
    </location>
</feature>
<organism evidence="2 3">
    <name type="scientific">Paeniglutamicibacter psychrophenolicus</name>
    <dbReference type="NCBI Taxonomy" id="257454"/>
    <lineage>
        <taxon>Bacteria</taxon>
        <taxon>Bacillati</taxon>
        <taxon>Actinomycetota</taxon>
        <taxon>Actinomycetes</taxon>
        <taxon>Micrococcales</taxon>
        <taxon>Micrococcaceae</taxon>
        <taxon>Paeniglutamicibacter</taxon>
    </lineage>
</organism>
<keyword evidence="1" id="KW-0472">Membrane</keyword>
<accession>A0ABS4WE72</accession>
<name>A0ABS4WE72_9MICC</name>